<dbReference type="EMBL" id="AJIL01003855">
    <property type="protein sequence ID" value="KNE87876.1"/>
    <property type="molecule type" value="Genomic_DNA"/>
</dbReference>
<feature type="compositionally biased region" description="Polar residues" evidence="1">
    <location>
        <begin position="17"/>
        <end position="29"/>
    </location>
</feature>
<evidence type="ECO:0000256" key="1">
    <source>
        <dbReference type="SAM" id="MobiDB-lite"/>
    </source>
</evidence>
<gene>
    <name evidence="2" type="ORF">PSTG_18734</name>
</gene>
<dbReference type="Proteomes" id="UP000054564">
    <property type="component" value="Unassembled WGS sequence"/>
</dbReference>
<sequence length="78" mass="8846">MSETNLLIIDPKEESNTYETEASSQTESKLSAKPVHDDFTSASEDDHNDEEHMADDASARVHSLQIRRKRPQSMPKQC</sequence>
<organism evidence="2 3">
    <name type="scientific">Puccinia striiformis f. sp. tritici PST-78</name>
    <dbReference type="NCBI Taxonomy" id="1165861"/>
    <lineage>
        <taxon>Eukaryota</taxon>
        <taxon>Fungi</taxon>
        <taxon>Dikarya</taxon>
        <taxon>Basidiomycota</taxon>
        <taxon>Pucciniomycotina</taxon>
        <taxon>Pucciniomycetes</taxon>
        <taxon>Pucciniales</taxon>
        <taxon>Pucciniaceae</taxon>
        <taxon>Puccinia</taxon>
    </lineage>
</organism>
<accession>A0A0L0ULL3</accession>
<dbReference type="AlphaFoldDB" id="A0A0L0ULL3"/>
<keyword evidence="3" id="KW-1185">Reference proteome</keyword>
<protein>
    <submittedName>
        <fullName evidence="2">Uncharacterized protein</fullName>
    </submittedName>
</protein>
<proteinExistence type="predicted"/>
<feature type="region of interest" description="Disordered" evidence="1">
    <location>
        <begin position="1"/>
        <end position="78"/>
    </location>
</feature>
<feature type="compositionally biased region" description="Basic and acidic residues" evidence="1">
    <location>
        <begin position="49"/>
        <end position="59"/>
    </location>
</feature>
<evidence type="ECO:0000313" key="2">
    <source>
        <dbReference type="EMBL" id="KNE87876.1"/>
    </source>
</evidence>
<reference evidence="3" key="1">
    <citation type="submission" date="2014-03" db="EMBL/GenBank/DDBJ databases">
        <title>The Genome Sequence of Puccinia striiformis f. sp. tritici PST-78.</title>
        <authorList>
            <consortium name="The Broad Institute Genome Sequencing Platform"/>
            <person name="Cuomo C."/>
            <person name="Hulbert S."/>
            <person name="Chen X."/>
            <person name="Walker B."/>
            <person name="Young S.K."/>
            <person name="Zeng Q."/>
            <person name="Gargeya S."/>
            <person name="Fitzgerald M."/>
            <person name="Haas B."/>
            <person name="Abouelleil A."/>
            <person name="Alvarado L."/>
            <person name="Arachchi H.M."/>
            <person name="Berlin A.M."/>
            <person name="Chapman S.B."/>
            <person name="Goldberg J."/>
            <person name="Griggs A."/>
            <person name="Gujja S."/>
            <person name="Hansen M."/>
            <person name="Howarth C."/>
            <person name="Imamovic A."/>
            <person name="Larimer J."/>
            <person name="McCowan C."/>
            <person name="Montmayeur A."/>
            <person name="Murphy C."/>
            <person name="Neiman D."/>
            <person name="Pearson M."/>
            <person name="Priest M."/>
            <person name="Roberts A."/>
            <person name="Saif S."/>
            <person name="Shea T."/>
            <person name="Sisk P."/>
            <person name="Sykes S."/>
            <person name="Wortman J."/>
            <person name="Nusbaum C."/>
            <person name="Birren B."/>
        </authorList>
    </citation>
    <scope>NUCLEOTIDE SEQUENCE [LARGE SCALE GENOMIC DNA]</scope>
    <source>
        <strain evidence="3">race PST-78</strain>
    </source>
</reference>
<evidence type="ECO:0000313" key="3">
    <source>
        <dbReference type="Proteomes" id="UP000054564"/>
    </source>
</evidence>
<comment type="caution">
    <text evidence="2">The sequence shown here is derived from an EMBL/GenBank/DDBJ whole genome shotgun (WGS) entry which is preliminary data.</text>
</comment>
<name>A0A0L0ULL3_9BASI</name>